<evidence type="ECO:0000256" key="3">
    <source>
        <dbReference type="SAM" id="SignalP"/>
    </source>
</evidence>
<keyword evidence="2" id="KW-0812">Transmembrane</keyword>
<feature type="transmembrane region" description="Helical" evidence="2">
    <location>
        <begin position="214"/>
        <end position="234"/>
    </location>
</feature>
<reference evidence="4 5" key="1">
    <citation type="journal article" date="2015" name="Stand. Genomic Sci.">
        <title>Genomic Encyclopedia of Bacterial and Archaeal Type Strains, Phase III: the genomes of soil and plant-associated and newly described type strains.</title>
        <authorList>
            <person name="Whitman W.B."/>
            <person name="Woyke T."/>
            <person name="Klenk H.P."/>
            <person name="Zhou Y."/>
            <person name="Lilburn T.G."/>
            <person name="Beck B.J."/>
            <person name="De Vos P."/>
            <person name="Vandamme P."/>
            <person name="Eisen J.A."/>
            <person name="Garrity G."/>
            <person name="Hugenholtz P."/>
            <person name="Kyrpides N.C."/>
        </authorList>
    </citation>
    <scope>NUCLEOTIDE SEQUENCE [LARGE SCALE GENOMIC DNA]</scope>
    <source>
        <strain evidence="4 5">CGMCC 1.10947</strain>
    </source>
</reference>
<keyword evidence="2" id="KW-1133">Transmembrane helix</keyword>
<organism evidence="4 5">
    <name type="scientific">Bradyrhizobium daqingense</name>
    <dbReference type="NCBI Taxonomy" id="993502"/>
    <lineage>
        <taxon>Bacteria</taxon>
        <taxon>Pseudomonadati</taxon>
        <taxon>Pseudomonadota</taxon>
        <taxon>Alphaproteobacteria</taxon>
        <taxon>Hyphomicrobiales</taxon>
        <taxon>Nitrobacteraceae</taxon>
        <taxon>Bradyrhizobium</taxon>
    </lineage>
</organism>
<evidence type="ECO:0000313" key="4">
    <source>
        <dbReference type="EMBL" id="TWI06658.1"/>
    </source>
</evidence>
<name>A0A562LGA3_9BRAD</name>
<dbReference type="RefSeq" id="WP_167520427.1">
    <property type="nucleotide sequence ID" value="NZ_CP088014.1"/>
</dbReference>
<keyword evidence="5" id="KW-1185">Reference proteome</keyword>
<dbReference type="Proteomes" id="UP000317176">
    <property type="component" value="Unassembled WGS sequence"/>
</dbReference>
<feature type="compositionally biased region" description="Polar residues" evidence="1">
    <location>
        <begin position="96"/>
        <end position="106"/>
    </location>
</feature>
<keyword evidence="3" id="KW-0732">Signal</keyword>
<feature type="region of interest" description="Disordered" evidence="1">
    <location>
        <begin position="84"/>
        <end position="193"/>
    </location>
</feature>
<feature type="chain" id="PRO_5022038947" evidence="3">
    <location>
        <begin position="24"/>
        <end position="409"/>
    </location>
</feature>
<protein>
    <submittedName>
        <fullName evidence="4">Uncharacterized protein</fullName>
    </submittedName>
</protein>
<sequence>MGNRTAKFVSVLVGSIIAGAPLAAVSQNAPTAPATSSTANAAADCLASPKGVAPQGQHWYYRLERSTKQKCWYLRAAGSKAAQTAQATPDAQAAQETDSASPQSVKNARAELVAPRSGAAPAAASAPPLAQQQTPAPINETAQQPAVATPWPDATAAATSPAPQPAEAAPSPQPAPAVVAAAAQPGAKPAKSPAPVALAAADGSADRPHGSLPMLLLVIGGALALAGVLASLIYRFAGARVRVQSADRHGYWDDWEAHDQEANRAPWLGAMAADAQPPQPVDFDAARPQPAKQVTKLAAIGREIELIDARKRREAVLAAEPAETKRDEVAIRMFDRKFQIEAAAPKLANESGEDRDRAAARDQDAVDVDVITTMLEQMAKEGPRLSRPNLEAELANFERSLRGRSAARA</sequence>
<accession>A0A562LGA3</accession>
<feature type="compositionally biased region" description="Low complexity" evidence="1">
    <location>
        <begin position="145"/>
        <end position="193"/>
    </location>
</feature>
<comment type="caution">
    <text evidence="4">The sequence shown here is derived from an EMBL/GenBank/DDBJ whole genome shotgun (WGS) entry which is preliminary data.</text>
</comment>
<gene>
    <name evidence="4" type="ORF">IQ17_02873</name>
</gene>
<proteinExistence type="predicted"/>
<evidence type="ECO:0000313" key="5">
    <source>
        <dbReference type="Proteomes" id="UP000317176"/>
    </source>
</evidence>
<feature type="compositionally biased region" description="Low complexity" evidence="1">
    <location>
        <begin position="114"/>
        <end position="137"/>
    </location>
</feature>
<keyword evidence="2" id="KW-0472">Membrane</keyword>
<dbReference type="AlphaFoldDB" id="A0A562LGA3"/>
<evidence type="ECO:0000256" key="2">
    <source>
        <dbReference type="SAM" id="Phobius"/>
    </source>
</evidence>
<feature type="signal peptide" evidence="3">
    <location>
        <begin position="1"/>
        <end position="23"/>
    </location>
</feature>
<evidence type="ECO:0000256" key="1">
    <source>
        <dbReference type="SAM" id="MobiDB-lite"/>
    </source>
</evidence>
<dbReference type="EMBL" id="VLKL01000006">
    <property type="protein sequence ID" value="TWI06658.1"/>
    <property type="molecule type" value="Genomic_DNA"/>
</dbReference>
<feature type="compositionally biased region" description="Low complexity" evidence="1">
    <location>
        <begin position="84"/>
        <end position="95"/>
    </location>
</feature>